<evidence type="ECO:0000313" key="3">
    <source>
        <dbReference type="EMBL" id="SEQ31258.1"/>
    </source>
</evidence>
<feature type="chain" id="PRO_5011497631" description="Lipoprotein" evidence="2">
    <location>
        <begin position="23"/>
        <end position="183"/>
    </location>
</feature>
<proteinExistence type="predicted"/>
<reference evidence="4" key="1">
    <citation type="submission" date="2016-10" db="EMBL/GenBank/DDBJ databases">
        <authorList>
            <person name="Varghese N."/>
            <person name="Submissions S."/>
        </authorList>
    </citation>
    <scope>NUCLEOTIDE SEQUENCE [LARGE SCALE GENOMIC DNA]</scope>
    <source>
        <strain evidence="4">CGMCC 4.3525</strain>
    </source>
</reference>
<dbReference type="Proteomes" id="UP000199352">
    <property type="component" value="Unassembled WGS sequence"/>
</dbReference>
<evidence type="ECO:0008006" key="5">
    <source>
        <dbReference type="Google" id="ProtNLM"/>
    </source>
</evidence>
<protein>
    <recommendedName>
        <fullName evidence="5">Lipoprotein</fullName>
    </recommendedName>
</protein>
<feature type="signal peptide" evidence="2">
    <location>
        <begin position="1"/>
        <end position="22"/>
    </location>
</feature>
<keyword evidence="4" id="KW-1185">Reference proteome</keyword>
<accession>A0A1H9F1Z5</accession>
<feature type="region of interest" description="Disordered" evidence="1">
    <location>
        <begin position="164"/>
        <end position="183"/>
    </location>
</feature>
<sequence>MVRSRLLAIALAGALALTSACGSDEDEPLTDSQARWVDAFCGGLLPGKRAGQELTAQDPADPAAVKAAYLELVTANAAALADAEKKLTELGPPSDELEDVHERLTKYVGESARSYAAAEAPVKALEPNAQFWENAEKALAGTSQVSRPEDLRATFDALEKSPKYSAAMAKSKPCSELQSGSRN</sequence>
<gene>
    <name evidence="3" type="ORF">SAMN05216188_102732</name>
</gene>
<evidence type="ECO:0000256" key="2">
    <source>
        <dbReference type="SAM" id="SignalP"/>
    </source>
</evidence>
<evidence type="ECO:0000313" key="4">
    <source>
        <dbReference type="Proteomes" id="UP000199352"/>
    </source>
</evidence>
<keyword evidence="2" id="KW-0732">Signal</keyword>
<dbReference type="AlphaFoldDB" id="A0A1H9F1Z5"/>
<organism evidence="3 4">
    <name type="scientific">Lentzea xinjiangensis</name>
    <dbReference type="NCBI Taxonomy" id="402600"/>
    <lineage>
        <taxon>Bacteria</taxon>
        <taxon>Bacillati</taxon>
        <taxon>Actinomycetota</taxon>
        <taxon>Actinomycetes</taxon>
        <taxon>Pseudonocardiales</taxon>
        <taxon>Pseudonocardiaceae</taxon>
        <taxon>Lentzea</taxon>
    </lineage>
</organism>
<evidence type="ECO:0000256" key="1">
    <source>
        <dbReference type="SAM" id="MobiDB-lite"/>
    </source>
</evidence>
<dbReference type="EMBL" id="FOFR01000002">
    <property type="protein sequence ID" value="SEQ31258.1"/>
    <property type="molecule type" value="Genomic_DNA"/>
</dbReference>
<dbReference type="STRING" id="402600.SAMN05216188_102732"/>
<name>A0A1H9F1Z5_9PSEU</name>
<dbReference type="PROSITE" id="PS51257">
    <property type="entry name" value="PROKAR_LIPOPROTEIN"/>
    <property type="match status" value="1"/>
</dbReference>